<dbReference type="EMBL" id="BGZK01003030">
    <property type="protein sequence ID" value="GBP97933.1"/>
    <property type="molecule type" value="Genomic_DNA"/>
</dbReference>
<evidence type="ECO:0000256" key="1">
    <source>
        <dbReference type="SAM" id="MobiDB-lite"/>
    </source>
</evidence>
<protein>
    <submittedName>
        <fullName evidence="2">Uncharacterized protein</fullName>
    </submittedName>
</protein>
<proteinExistence type="predicted"/>
<keyword evidence="3" id="KW-1185">Reference proteome</keyword>
<dbReference type="AlphaFoldDB" id="A0A4C2AF50"/>
<reference evidence="2 3" key="1">
    <citation type="journal article" date="2019" name="Commun. Biol.">
        <title>The bagworm genome reveals a unique fibroin gene that provides high tensile strength.</title>
        <authorList>
            <person name="Kono N."/>
            <person name="Nakamura H."/>
            <person name="Ohtoshi R."/>
            <person name="Tomita M."/>
            <person name="Numata K."/>
            <person name="Arakawa K."/>
        </authorList>
    </citation>
    <scope>NUCLEOTIDE SEQUENCE [LARGE SCALE GENOMIC DNA]</scope>
</reference>
<feature type="compositionally biased region" description="Low complexity" evidence="1">
    <location>
        <begin position="91"/>
        <end position="101"/>
    </location>
</feature>
<dbReference type="Proteomes" id="UP000299102">
    <property type="component" value="Unassembled WGS sequence"/>
</dbReference>
<gene>
    <name evidence="2" type="ORF">EVAR_102319_1</name>
</gene>
<name>A0A4C2AF50_EUMVA</name>
<feature type="region of interest" description="Disordered" evidence="1">
    <location>
        <begin position="70"/>
        <end position="105"/>
    </location>
</feature>
<accession>A0A4C2AF50</accession>
<organism evidence="2 3">
    <name type="scientific">Eumeta variegata</name>
    <name type="common">Bagworm moth</name>
    <name type="synonym">Eumeta japonica</name>
    <dbReference type="NCBI Taxonomy" id="151549"/>
    <lineage>
        <taxon>Eukaryota</taxon>
        <taxon>Metazoa</taxon>
        <taxon>Ecdysozoa</taxon>
        <taxon>Arthropoda</taxon>
        <taxon>Hexapoda</taxon>
        <taxon>Insecta</taxon>
        <taxon>Pterygota</taxon>
        <taxon>Neoptera</taxon>
        <taxon>Endopterygota</taxon>
        <taxon>Lepidoptera</taxon>
        <taxon>Glossata</taxon>
        <taxon>Ditrysia</taxon>
        <taxon>Tineoidea</taxon>
        <taxon>Psychidae</taxon>
        <taxon>Oiketicinae</taxon>
        <taxon>Eumeta</taxon>
    </lineage>
</organism>
<evidence type="ECO:0000313" key="2">
    <source>
        <dbReference type="EMBL" id="GBP97933.1"/>
    </source>
</evidence>
<sequence length="118" mass="12893">MGVPVSGLEDIKQTIAVGGSCLLLPPPRKGQMYVSTQTKIILRRDEGLDTLTLLATPATHRCISLNERLRDENDEEPVLVNGGEHLPSDSPPVESTPSPSSARSKYWDRTLTLKLDVT</sequence>
<evidence type="ECO:0000313" key="3">
    <source>
        <dbReference type="Proteomes" id="UP000299102"/>
    </source>
</evidence>
<comment type="caution">
    <text evidence="2">The sequence shown here is derived from an EMBL/GenBank/DDBJ whole genome shotgun (WGS) entry which is preliminary data.</text>
</comment>